<dbReference type="GO" id="GO:0000287">
    <property type="term" value="F:magnesium ion binding"/>
    <property type="evidence" value="ECO:0007669"/>
    <property type="project" value="InterPro"/>
</dbReference>
<sequence>MLYKLRVAASRSAAFQSAAFSTSKALNKRYEIACLPGDGIGIEVMDATKIVLDKLKFDANLEHGDIGWKIWCNEGDPFPQRTIDLCKRTDCALFAAITSKPKDEAARELKPELHGKGFVYSSPIVGMRQLFDLHTNMRPCKAYQGNPLNVKEDIDLVIFRENTEGLYAGVEYYPLEDELRSTMTKFNKKMAKFDSVSPEDIAITARIITRRGCERIIRSAFEFAKKDGRKTVTVVEKPNVLRETSGLFLRIAREIAKEYPDIETRETNIDAQCMFLVRQPEDFGVMVTSNLFGDILSDLSAQLIGGLGFAPSANFGDNYAVFEPTHGSAPPLAGKGIANPTAMILTAQMMLDHLGEKEMALKLERAVADVLAEGKVQCQDMGGTASTMDMAKAIAAKL</sequence>
<evidence type="ECO:0000259" key="3">
    <source>
        <dbReference type="SMART" id="SM01329"/>
    </source>
</evidence>
<dbReference type="SMART" id="SM01329">
    <property type="entry name" value="Iso_dh"/>
    <property type="match status" value="1"/>
</dbReference>
<keyword evidence="2" id="KW-0560">Oxidoreductase</keyword>
<dbReference type="SUPFAM" id="SSF53659">
    <property type="entry name" value="Isocitrate/Isopropylmalate dehydrogenase-like"/>
    <property type="match status" value="1"/>
</dbReference>
<dbReference type="GO" id="GO:0006102">
    <property type="term" value="P:isocitrate metabolic process"/>
    <property type="evidence" value="ECO:0007669"/>
    <property type="project" value="TreeGrafter"/>
</dbReference>
<dbReference type="GO" id="GO:0051287">
    <property type="term" value="F:NAD binding"/>
    <property type="evidence" value="ECO:0007669"/>
    <property type="project" value="InterPro"/>
</dbReference>
<dbReference type="EMBL" id="HBJA01123727">
    <property type="protein sequence ID" value="CAE0831322.1"/>
    <property type="molecule type" value="Transcribed_RNA"/>
</dbReference>
<dbReference type="InterPro" id="IPR024084">
    <property type="entry name" value="IsoPropMal-DH-like_dom"/>
</dbReference>
<dbReference type="AlphaFoldDB" id="A0A6T2IXC1"/>
<comment type="similarity">
    <text evidence="1">Belongs to the isocitrate and isopropylmalate dehydrogenases family.</text>
</comment>
<name>A0A6T2IXC1_9EUGL</name>
<dbReference type="GO" id="GO:0006099">
    <property type="term" value="P:tricarboxylic acid cycle"/>
    <property type="evidence" value="ECO:0007669"/>
    <property type="project" value="TreeGrafter"/>
</dbReference>
<dbReference type="EMBL" id="HBJA01123726">
    <property type="protein sequence ID" value="CAE0831321.1"/>
    <property type="molecule type" value="Transcribed_RNA"/>
</dbReference>
<protein>
    <recommendedName>
        <fullName evidence="3">Isopropylmalate dehydrogenase-like domain-containing protein</fullName>
    </recommendedName>
</protein>
<organism evidence="5">
    <name type="scientific">Eutreptiella gymnastica</name>
    <dbReference type="NCBI Taxonomy" id="73025"/>
    <lineage>
        <taxon>Eukaryota</taxon>
        <taxon>Discoba</taxon>
        <taxon>Euglenozoa</taxon>
        <taxon>Euglenida</taxon>
        <taxon>Spirocuta</taxon>
        <taxon>Euglenophyceae</taxon>
        <taxon>Eutreptiales</taxon>
        <taxon>Eutreptiaceae</taxon>
        <taxon>Eutreptiella</taxon>
    </lineage>
</organism>
<evidence type="ECO:0000256" key="2">
    <source>
        <dbReference type="ARBA" id="ARBA00023002"/>
    </source>
</evidence>
<dbReference type="PANTHER" id="PTHR11835:SF34">
    <property type="entry name" value="ISOCITRATE DEHYDROGENASE [NAD] SUBUNIT ALPHA, MITOCHONDRIAL"/>
    <property type="match status" value="1"/>
</dbReference>
<dbReference type="InterPro" id="IPR019818">
    <property type="entry name" value="IsoCit/isopropylmalate_DH_CS"/>
</dbReference>
<dbReference type="PROSITE" id="PS00470">
    <property type="entry name" value="IDH_IMDH"/>
    <property type="match status" value="1"/>
</dbReference>
<dbReference type="Pfam" id="PF00180">
    <property type="entry name" value="Iso_dh"/>
    <property type="match status" value="1"/>
</dbReference>
<dbReference type="PANTHER" id="PTHR11835">
    <property type="entry name" value="DECARBOXYLATING DEHYDROGENASES-ISOCITRATE, ISOPROPYLMALATE, TARTRATE"/>
    <property type="match status" value="1"/>
</dbReference>
<gene>
    <name evidence="4" type="ORF">EGYM00163_LOCUS42603</name>
    <name evidence="5" type="ORF">EGYM00163_LOCUS42604</name>
</gene>
<feature type="domain" description="Isopropylmalate dehydrogenase-like" evidence="3">
    <location>
        <begin position="31"/>
        <end position="394"/>
    </location>
</feature>
<dbReference type="GO" id="GO:0004449">
    <property type="term" value="F:isocitrate dehydrogenase (NAD+) activity"/>
    <property type="evidence" value="ECO:0007669"/>
    <property type="project" value="TreeGrafter"/>
</dbReference>
<proteinExistence type="inferred from homology"/>
<dbReference type="Gene3D" id="3.40.718.10">
    <property type="entry name" value="Isopropylmalate Dehydrogenase"/>
    <property type="match status" value="1"/>
</dbReference>
<evidence type="ECO:0000313" key="4">
    <source>
        <dbReference type="EMBL" id="CAE0831321.1"/>
    </source>
</evidence>
<accession>A0A6T2IXC1</accession>
<evidence type="ECO:0000313" key="5">
    <source>
        <dbReference type="EMBL" id="CAE0831322.1"/>
    </source>
</evidence>
<reference evidence="5" key="1">
    <citation type="submission" date="2021-01" db="EMBL/GenBank/DDBJ databases">
        <authorList>
            <person name="Corre E."/>
            <person name="Pelletier E."/>
            <person name="Niang G."/>
            <person name="Scheremetjew M."/>
            <person name="Finn R."/>
            <person name="Kale V."/>
            <person name="Holt S."/>
            <person name="Cochrane G."/>
            <person name="Meng A."/>
            <person name="Brown T."/>
            <person name="Cohen L."/>
        </authorList>
    </citation>
    <scope>NUCLEOTIDE SEQUENCE</scope>
    <source>
        <strain evidence="5">CCMP1594</strain>
    </source>
</reference>
<evidence type="ECO:0000256" key="1">
    <source>
        <dbReference type="ARBA" id="ARBA00007769"/>
    </source>
</evidence>